<dbReference type="EMBL" id="NCVN01000080">
    <property type="protein sequence ID" value="ORP06307.1"/>
    <property type="molecule type" value="Genomic_DNA"/>
</dbReference>
<feature type="transmembrane region" description="Helical" evidence="1">
    <location>
        <begin position="287"/>
        <end position="309"/>
    </location>
</feature>
<name>A0A1X1JS39_STRMT</name>
<dbReference type="EMBL" id="WIKC01000007">
    <property type="protein sequence ID" value="MQQ50930.1"/>
    <property type="molecule type" value="Genomic_DNA"/>
</dbReference>
<keyword evidence="1" id="KW-0812">Transmembrane</keyword>
<evidence type="ECO:0000313" key="2">
    <source>
        <dbReference type="EMBL" id="MQQ50930.1"/>
    </source>
</evidence>
<feature type="transmembrane region" description="Helical" evidence="1">
    <location>
        <begin position="572"/>
        <end position="598"/>
    </location>
</feature>
<feature type="transmembrane region" description="Helical" evidence="1">
    <location>
        <begin position="213"/>
        <end position="230"/>
    </location>
</feature>
<dbReference type="EMBL" id="NCVE01000025">
    <property type="protein sequence ID" value="ORO89960.1"/>
    <property type="molecule type" value="Genomic_DNA"/>
</dbReference>
<evidence type="ECO:0000313" key="5">
    <source>
        <dbReference type="EMBL" id="ORP06307.1"/>
    </source>
</evidence>
<dbReference type="PIRSF" id="PIRSF031601">
    <property type="entry name" value="UCP031601"/>
    <property type="match status" value="1"/>
</dbReference>
<reference evidence="6 7" key="1">
    <citation type="journal article" date="2016" name="Eur. J. Clin. Microbiol. Infect. Dis.">
        <title>Whole genome sequencing as a tool for phylogenetic analysis of clinical strains of Mitis group streptococci.</title>
        <authorList>
            <person name="Rasmussen L.H."/>
            <person name="Dargis R."/>
            <person name="Hojholt K."/>
            <person name="Christensen J.J."/>
            <person name="Skovgaard O."/>
            <person name="Justesen U.S."/>
            <person name="Rosenvinge F.S."/>
            <person name="Moser C."/>
            <person name="Lukjancenko O."/>
            <person name="Rasmussen S."/>
            <person name="Nielsen X.C."/>
        </authorList>
    </citation>
    <scope>NUCLEOTIDE SEQUENCE [LARGE SCALE GENOMIC DNA]</scope>
    <source>
        <strain evidence="5 6">B_009152_10</strain>
        <strain evidence="4 8">RH_50275_09</strain>
        <strain evidence="3 7">RH_50738_11</strain>
    </source>
</reference>
<reference evidence="2 9" key="4">
    <citation type="submission" date="2019-10" db="EMBL/GenBank/DDBJ databases">
        <title>Streptococcus mitis of the oral and urogenital tracts.</title>
        <authorList>
            <person name="Price T."/>
            <person name="Mores C.R."/>
            <person name="Putonti C."/>
            <person name="Wolfe A.J."/>
        </authorList>
    </citation>
    <scope>NUCLEOTIDE SEQUENCE [LARGE SCALE GENOMIC DNA]</scope>
    <source>
        <strain evidence="2 9">SM09</strain>
    </source>
</reference>
<dbReference type="AlphaFoldDB" id="A0A1X1JS39"/>
<reference evidence="4" key="2">
    <citation type="submission" date="2017-04" db="EMBL/GenBank/DDBJ databases">
        <authorList>
            <person name="Afonso C.L."/>
            <person name="Miller P.J."/>
            <person name="Scott M.A."/>
            <person name="Spackman E."/>
            <person name="Goraichik I."/>
            <person name="Dimitrov K.M."/>
            <person name="Suarez D.L."/>
            <person name="Swayne D.E."/>
        </authorList>
    </citation>
    <scope>NUCLEOTIDE SEQUENCE</scope>
    <source>
        <strain evidence="5">B_009152_10</strain>
        <strain evidence="4">RH_50275_09</strain>
    </source>
</reference>
<dbReference type="Pfam" id="PF07242">
    <property type="entry name" value="DUF1430"/>
    <property type="match status" value="1"/>
</dbReference>
<feature type="transmembrane region" description="Helical" evidence="1">
    <location>
        <begin position="645"/>
        <end position="663"/>
    </location>
</feature>
<proteinExistence type="predicted"/>
<keyword evidence="1" id="KW-1133">Transmembrane helix</keyword>
<gene>
    <name evidence="5" type="ORF">B7692_08020</name>
    <name evidence="4" type="ORF">B7700_04795</name>
    <name evidence="3" type="ORF">B7701_04060</name>
    <name evidence="2" type="ORF">GEZ71_07675</name>
</gene>
<protein>
    <submittedName>
        <fullName evidence="3">Bacteriocin-associated protein</fullName>
    </submittedName>
    <submittedName>
        <fullName evidence="2">DUF1430 domain-containing protein</fullName>
    </submittedName>
</protein>
<dbReference type="Proteomes" id="UP000193929">
    <property type="component" value="Unassembled WGS sequence"/>
</dbReference>
<dbReference type="EMBL" id="NCVF01000022">
    <property type="protein sequence ID" value="ORO93967.1"/>
    <property type="molecule type" value="Genomic_DNA"/>
</dbReference>
<dbReference type="InterPro" id="IPR016976">
    <property type="entry name" value="UCP031601"/>
</dbReference>
<feature type="transmembrane region" description="Helical" evidence="1">
    <location>
        <begin position="152"/>
        <end position="180"/>
    </location>
</feature>
<dbReference type="NCBIfam" id="TIGR01654">
    <property type="entry name" value="bact_immun_7tm"/>
    <property type="match status" value="1"/>
</dbReference>
<dbReference type="InterPro" id="IPR006541">
    <property type="entry name" value="Bacteriocin_ass"/>
</dbReference>
<organism evidence="2 9">
    <name type="scientific">Streptococcus mitis</name>
    <dbReference type="NCBI Taxonomy" id="28037"/>
    <lineage>
        <taxon>Bacteria</taxon>
        <taxon>Bacillati</taxon>
        <taxon>Bacillota</taxon>
        <taxon>Bacilli</taxon>
        <taxon>Lactobacillales</taxon>
        <taxon>Streptococcaceae</taxon>
        <taxon>Streptococcus</taxon>
        <taxon>Streptococcus mitis group</taxon>
    </lineage>
</organism>
<feature type="transmembrane region" description="Helical" evidence="1">
    <location>
        <begin position="242"/>
        <end position="266"/>
    </location>
</feature>
<evidence type="ECO:0000313" key="7">
    <source>
        <dbReference type="Proteomes" id="UP000193441"/>
    </source>
</evidence>
<sequence length="680" mass="75853">MEEMMKRLFILISMVLVSLYMVITSVDHREEILFGNYPSVDVTGMVINQPVASREEVTEALSHLAVEHNSLIARRIVEPNEAGETRFIYATYGEGELPEGLTISSKESSETSDLLGSYLIVSGSLDGVSLQTTLKELGYQGFVSNGEDPFSIVLLLAATPMGLLSLAIFLLTFMSLTLIYRIKSLRQAGIRLIAGESLFGVALRPVLEDVRQLICSVLVSSLLGLGILWYQGALFMATVQLVIIGLLLYGLALVGISTLLSIVYLLGLQENSLVDLLKGKLPLKRMMTLMMVGQLLAVLVVGSSATALLPHYREMQEMERASDKWSQSSDRYRLSFGWSSAFADEEGMRKDNREWQTFTEERLANTDSFYIMSNVDNFSDGAEVDLDGNRLNDYTPSGNVIYVSPRYLIEEKITVSSEFMDKMQNLSEGEFGLILPESLREQSAYYQGLFTDYLQNFSSESVEVTSQKHYLPQVTLAFTETGQERFLYNDGYKTTRQYLKDPIIVVLTPQATGTRPVAGMLWGTTANSALKLDQYQDSITALKEQGLYHKVSYLVKSQLFFAKVLNDKRMEFYSLLIGTILTLSTAILLFDSMNLLYFEQFRREIMIKRLSGMTIYELHGKYLLAQGGVLLLGLILSSVLTGDSLISALVVALFTLNALLILVRQDKKEEAGSMAVLKGK</sequence>
<dbReference type="Proteomes" id="UP000466247">
    <property type="component" value="Unassembled WGS sequence"/>
</dbReference>
<evidence type="ECO:0000313" key="3">
    <source>
        <dbReference type="EMBL" id="ORO89960.1"/>
    </source>
</evidence>
<reference evidence="3" key="3">
    <citation type="submission" date="2017-04" db="EMBL/GenBank/DDBJ databases">
        <authorList>
            <person name="Nielsen X.C."/>
            <person name="Rasmussen L.H."/>
            <person name="Hoejholt K."/>
            <person name="Rasmussen S."/>
            <person name="Christensen J.J."/>
        </authorList>
    </citation>
    <scope>NUCLEOTIDE SEQUENCE</scope>
    <source>
        <strain evidence="3">RH_50738_11</strain>
    </source>
</reference>
<evidence type="ECO:0000313" key="8">
    <source>
        <dbReference type="Proteomes" id="UP000193929"/>
    </source>
</evidence>
<evidence type="ECO:0000313" key="6">
    <source>
        <dbReference type="Proteomes" id="UP000193206"/>
    </source>
</evidence>
<feature type="transmembrane region" description="Helical" evidence="1">
    <location>
        <begin position="619"/>
        <end position="639"/>
    </location>
</feature>
<evidence type="ECO:0000256" key="1">
    <source>
        <dbReference type="SAM" id="Phobius"/>
    </source>
</evidence>
<evidence type="ECO:0000313" key="4">
    <source>
        <dbReference type="EMBL" id="ORO93967.1"/>
    </source>
</evidence>
<dbReference type="Proteomes" id="UP000193441">
    <property type="component" value="Unassembled WGS sequence"/>
</dbReference>
<accession>A0A1X1JS39</accession>
<keyword evidence="1" id="KW-0472">Membrane</keyword>
<dbReference type="Proteomes" id="UP000193206">
    <property type="component" value="Unassembled WGS sequence"/>
</dbReference>
<comment type="caution">
    <text evidence="2">The sequence shown here is derived from an EMBL/GenBank/DDBJ whole genome shotgun (WGS) entry which is preliminary data.</text>
</comment>
<evidence type="ECO:0000313" key="9">
    <source>
        <dbReference type="Proteomes" id="UP000466247"/>
    </source>
</evidence>